<protein>
    <submittedName>
        <fullName evidence="2">Uncharacterized protein</fullName>
    </submittedName>
</protein>
<keyword evidence="1" id="KW-0812">Transmembrane</keyword>
<name>A0ABT5M9Q4_9BURK</name>
<proteinExistence type="predicted"/>
<keyword evidence="1" id="KW-1133">Transmembrane helix</keyword>
<keyword evidence="3" id="KW-1185">Reference proteome</keyword>
<evidence type="ECO:0000313" key="3">
    <source>
        <dbReference type="Proteomes" id="UP001528672"/>
    </source>
</evidence>
<keyword evidence="1" id="KW-0472">Membrane</keyword>
<organism evidence="2 3">
    <name type="scientific">Curvibacter microcysteis</name>
    <dbReference type="NCBI Taxonomy" id="3026419"/>
    <lineage>
        <taxon>Bacteria</taxon>
        <taxon>Pseudomonadati</taxon>
        <taxon>Pseudomonadota</taxon>
        <taxon>Betaproteobacteria</taxon>
        <taxon>Burkholderiales</taxon>
        <taxon>Comamonadaceae</taxon>
        <taxon>Curvibacter</taxon>
    </lineage>
</organism>
<gene>
    <name evidence="2" type="ORF">PSQ39_01585</name>
</gene>
<accession>A0ABT5M9Q4</accession>
<sequence length="56" mass="6618">MNNKRFWDEDLRVWARQCLADLVTLVLFVAVFMTLTLPVVVPGLLLWWFQQITGRP</sequence>
<evidence type="ECO:0000313" key="2">
    <source>
        <dbReference type="EMBL" id="MDD0813312.1"/>
    </source>
</evidence>
<dbReference type="Proteomes" id="UP001528672">
    <property type="component" value="Unassembled WGS sequence"/>
</dbReference>
<reference evidence="2 3" key="1">
    <citation type="submission" date="2023-02" db="EMBL/GenBank/DDBJ databases">
        <title>Bacterial whole genome sequence for Curvibacter sp. HBC28.</title>
        <authorList>
            <person name="Le V."/>
            <person name="Ko S.-R."/>
            <person name="Ahn C.-Y."/>
            <person name="Oh H.-M."/>
        </authorList>
    </citation>
    <scope>NUCLEOTIDE SEQUENCE [LARGE SCALE GENOMIC DNA]</scope>
    <source>
        <strain evidence="2 3">HBC28</strain>
    </source>
</reference>
<feature type="transmembrane region" description="Helical" evidence="1">
    <location>
        <begin position="21"/>
        <end position="49"/>
    </location>
</feature>
<dbReference type="EMBL" id="JAQSIO010000001">
    <property type="protein sequence ID" value="MDD0813312.1"/>
    <property type="molecule type" value="Genomic_DNA"/>
</dbReference>
<comment type="caution">
    <text evidence="2">The sequence shown here is derived from an EMBL/GenBank/DDBJ whole genome shotgun (WGS) entry which is preliminary data.</text>
</comment>
<evidence type="ECO:0000256" key="1">
    <source>
        <dbReference type="SAM" id="Phobius"/>
    </source>
</evidence>
<dbReference type="RefSeq" id="WP_273924838.1">
    <property type="nucleotide sequence ID" value="NZ_JAQSIO010000001.1"/>
</dbReference>